<name>A0A937F6V4_9BACT</name>
<dbReference type="InterPro" id="IPR002491">
    <property type="entry name" value="ABC_transptr_periplasmic_BD"/>
</dbReference>
<dbReference type="PANTHER" id="PTHR30535">
    <property type="entry name" value="VITAMIN B12-BINDING PROTEIN"/>
    <property type="match status" value="1"/>
</dbReference>
<evidence type="ECO:0000259" key="1">
    <source>
        <dbReference type="PROSITE" id="PS50983"/>
    </source>
</evidence>
<keyword evidence="3" id="KW-1185">Reference proteome</keyword>
<accession>A0A937F6V4</accession>
<feature type="domain" description="Fe/B12 periplasmic-binding" evidence="1">
    <location>
        <begin position="97"/>
        <end position="369"/>
    </location>
</feature>
<evidence type="ECO:0000313" key="2">
    <source>
        <dbReference type="EMBL" id="MBL3655068.1"/>
    </source>
</evidence>
<protein>
    <submittedName>
        <fullName evidence="2">ABC transporter substrate-binding protein</fullName>
    </submittedName>
</protein>
<comment type="caution">
    <text evidence="2">The sequence shown here is derived from an EMBL/GenBank/DDBJ whole genome shotgun (WGS) entry which is preliminary data.</text>
</comment>
<dbReference type="RefSeq" id="WP_202242212.1">
    <property type="nucleotide sequence ID" value="NZ_JAESIY010000001.1"/>
</dbReference>
<dbReference type="Gene3D" id="3.40.50.1980">
    <property type="entry name" value="Nitrogenase molybdenum iron protein domain"/>
    <property type="match status" value="2"/>
</dbReference>
<evidence type="ECO:0000313" key="3">
    <source>
        <dbReference type="Proteomes" id="UP000659388"/>
    </source>
</evidence>
<dbReference type="SUPFAM" id="SSF53807">
    <property type="entry name" value="Helical backbone' metal receptor"/>
    <property type="match status" value="1"/>
</dbReference>
<gene>
    <name evidence="2" type="ORF">JL102_02925</name>
</gene>
<dbReference type="Proteomes" id="UP000659388">
    <property type="component" value="Unassembled WGS sequence"/>
</dbReference>
<sequence length="382" mass="42945">MNRFNVYIFTITCLLFSCSQKQETDESSQSKSSTQESVALEDAVNFSITRQGKVTHIEVKQPYQGASTPARYLLVPKEESVPEHSEETVVVRTPVSRVVCTATVHLPSLEMLGVQNTLKGFPSTKFISSEALTQRVESGEIKELGMDSKINMETLTEVDPEVVFGYTMNGNSQDLEQISRLGIPVVLQAAYLEETPLGRAEWIKFIGEFFNKADLAQKKYSEIKQQYLAVKEQVKGLSDKPTAFTGVVYNDVWYMSGGNSWAARFFDEAGIDYLWKEDKSTGSLSLAFEAVYDKAAEADLWVGAGQYKSLAELTQANPRYSEFEAFKNNEVYAYIKRINKNGGNDYFETGAARPDLILSDLVKIAHPELLPEYETFFYKKLN</sequence>
<dbReference type="AlphaFoldDB" id="A0A937F6V4"/>
<organism evidence="2 3">
    <name type="scientific">Fulvivirga sediminis</name>
    <dbReference type="NCBI Taxonomy" id="2803949"/>
    <lineage>
        <taxon>Bacteria</taxon>
        <taxon>Pseudomonadati</taxon>
        <taxon>Bacteroidota</taxon>
        <taxon>Cytophagia</taxon>
        <taxon>Cytophagales</taxon>
        <taxon>Fulvivirgaceae</taxon>
        <taxon>Fulvivirga</taxon>
    </lineage>
</organism>
<dbReference type="PANTHER" id="PTHR30535:SF34">
    <property type="entry name" value="MOLYBDATE-BINDING PROTEIN MOLA"/>
    <property type="match status" value="1"/>
</dbReference>
<dbReference type="PROSITE" id="PS50983">
    <property type="entry name" value="FE_B12_PBP"/>
    <property type="match status" value="1"/>
</dbReference>
<dbReference type="GO" id="GO:0071281">
    <property type="term" value="P:cellular response to iron ion"/>
    <property type="evidence" value="ECO:0007669"/>
    <property type="project" value="TreeGrafter"/>
</dbReference>
<dbReference type="EMBL" id="JAESIY010000001">
    <property type="protein sequence ID" value="MBL3655068.1"/>
    <property type="molecule type" value="Genomic_DNA"/>
</dbReference>
<reference evidence="2" key="1">
    <citation type="submission" date="2021-01" db="EMBL/GenBank/DDBJ databases">
        <title>Fulvivirga kasyanovii gen. nov., sp nov., a novel member of the phylum Bacteroidetes isolated from seawater in a mussel farm.</title>
        <authorList>
            <person name="Zhao L.-H."/>
            <person name="Wang Z.-J."/>
        </authorList>
    </citation>
    <scope>NUCLEOTIDE SEQUENCE</scope>
    <source>
        <strain evidence="2">2943</strain>
    </source>
</reference>
<dbReference type="Pfam" id="PF01497">
    <property type="entry name" value="Peripla_BP_2"/>
    <property type="match status" value="1"/>
</dbReference>
<dbReference type="PROSITE" id="PS51257">
    <property type="entry name" value="PROKAR_LIPOPROTEIN"/>
    <property type="match status" value="1"/>
</dbReference>
<proteinExistence type="predicted"/>
<dbReference type="InterPro" id="IPR050902">
    <property type="entry name" value="ABC_Transporter_SBP"/>
</dbReference>